<comment type="function">
    <text evidence="6">Catalyzes the thiamine diphosphate-dependent decarboxylation of 2-oxoglutarate and the subsequent addition of the resulting succinic semialdehyde-thiamine pyrophosphate anion to isochorismate to yield 2-succinyl-5-enolpyruvyl-6-hydroxy-3-cyclohexene-1-carboxylate (SEPHCHC).</text>
</comment>
<name>A0ABP9GK99_9FLAO</name>
<keyword evidence="6" id="KW-0474">Menaquinone biosynthesis</keyword>
<dbReference type="InterPro" id="IPR032264">
    <property type="entry name" value="MenD_middle"/>
</dbReference>
<feature type="domain" description="Menaquinone biosynthesis protein MenD middle" evidence="9">
    <location>
        <begin position="240"/>
        <end position="417"/>
    </location>
</feature>
<dbReference type="Gene3D" id="3.40.50.1220">
    <property type="entry name" value="TPP-binding domain"/>
    <property type="match status" value="1"/>
</dbReference>
<protein>
    <recommendedName>
        <fullName evidence="6">2-succinyl-5-enolpyruvyl-6-hydroxy-3-cyclohexene-1-carboxylate synthase</fullName>
        <shortName evidence="6">SEPHCHC synthase</shortName>
        <ecNumber evidence="6">2.2.1.9</ecNumber>
    </recommendedName>
    <alternativeName>
        <fullName evidence="6">Menaquinone biosynthesis protein MenD</fullName>
    </alternativeName>
</protein>
<dbReference type="CDD" id="cd07037">
    <property type="entry name" value="TPP_PYR_MenD"/>
    <property type="match status" value="1"/>
</dbReference>
<organism evidence="10 11">
    <name type="scientific">Algibacter agarivorans</name>
    <dbReference type="NCBI Taxonomy" id="1109741"/>
    <lineage>
        <taxon>Bacteria</taxon>
        <taxon>Pseudomonadati</taxon>
        <taxon>Bacteroidota</taxon>
        <taxon>Flavobacteriia</taxon>
        <taxon>Flavobacteriales</taxon>
        <taxon>Flavobacteriaceae</taxon>
        <taxon>Algibacter</taxon>
    </lineage>
</organism>
<evidence type="ECO:0000256" key="4">
    <source>
        <dbReference type="ARBA" id="ARBA00023052"/>
    </source>
</evidence>
<comment type="similarity">
    <text evidence="6">Belongs to the TPP enzyme family. MenD subfamily.</text>
</comment>
<evidence type="ECO:0000256" key="6">
    <source>
        <dbReference type="HAMAP-Rule" id="MF_01659"/>
    </source>
</evidence>
<dbReference type="Pfam" id="PF16582">
    <property type="entry name" value="TPP_enzyme_M_2"/>
    <property type="match status" value="1"/>
</dbReference>
<feature type="domain" description="Thiamine pyrophosphate enzyme N-terminal TPP-binding" evidence="8">
    <location>
        <begin position="8"/>
        <end position="121"/>
    </location>
</feature>
<dbReference type="Gene3D" id="3.40.50.970">
    <property type="match status" value="2"/>
</dbReference>
<evidence type="ECO:0000259" key="8">
    <source>
        <dbReference type="Pfam" id="PF02776"/>
    </source>
</evidence>
<dbReference type="SUPFAM" id="SSF52518">
    <property type="entry name" value="Thiamin diphosphate-binding fold (THDP-binding)"/>
    <property type="match status" value="2"/>
</dbReference>
<dbReference type="Proteomes" id="UP001501302">
    <property type="component" value="Unassembled WGS sequence"/>
</dbReference>
<dbReference type="InterPro" id="IPR012001">
    <property type="entry name" value="Thiamin_PyroP_enz_TPP-bd_dom"/>
</dbReference>
<dbReference type="EC" id="2.2.1.9" evidence="6"/>
<dbReference type="HAMAP" id="MF_01659">
    <property type="entry name" value="MenD"/>
    <property type="match status" value="1"/>
</dbReference>
<keyword evidence="4 6" id="KW-0786">Thiamine pyrophosphate</keyword>
<comment type="pathway">
    <text evidence="6">Quinol/quinone metabolism; menaquinone biosynthesis.</text>
</comment>
<gene>
    <name evidence="6 10" type="primary">menD</name>
    <name evidence="10" type="ORF">GCM10023314_19130</name>
</gene>
<sequence>MTYPKIPLAQTVIQLCKAKNIKHIIISPGSRNAPLTIGFTNDTFFKCYSIVDERSAAFFALGIAQQLQEPTAVLCTSGSALLNYYPAVAEAFYSNIPLVILSADRPKHLIGIGDGQTINQKNVFENHILFSANLKLDLKDEKNIPEHEELPIFKNLEDKFERLLGLQKNIQTHNEENINTAINLAVLKKGPVHINIPLDEPLYETVEALSVSPKTIAINVKSDNIEDYVLQSCFEDWNSASKKMILVGVNSPNQIEKKWIDELAEDDSVIVLTETTSNLHHPSFFSSIDQLIAPLSDEEKQELQPDILVTFGGLIVSKKIKQFLRKYQPEHHWHIDGKMANDTFFCLDNHIQKTPNAFFEAFLPRVTHYVKSNYKAIWTTVKQSRLKKHKTYLEQIPFSDFKVFSRILKSIPDQYILQSGNSSAIRYTQLFKINKTLEVYCNRGTSGIDGSTSTAIGCAVANKKPTLFITGDLSFLYDSNALWNNYIPKNFKIIIVNNQGGGIFRILPGHKNTENFDTYFETNHQLTAEHLCNMYGFKYESISDEVSLKSALKSFYLEDDQPKLLEVFTPKQINDDVLLNYFDFIS</sequence>
<proteinExistence type="inferred from homology"/>
<dbReference type="RefSeq" id="WP_345191767.1">
    <property type="nucleotide sequence ID" value="NZ_BAABJJ010000029.1"/>
</dbReference>
<dbReference type="Pfam" id="PF02775">
    <property type="entry name" value="TPP_enzyme_C"/>
    <property type="match status" value="1"/>
</dbReference>
<keyword evidence="11" id="KW-1185">Reference proteome</keyword>
<dbReference type="NCBIfam" id="TIGR00173">
    <property type="entry name" value="menD"/>
    <property type="match status" value="1"/>
</dbReference>
<comment type="caution">
    <text evidence="10">The sequence shown here is derived from an EMBL/GenBank/DDBJ whole genome shotgun (WGS) entry which is preliminary data.</text>
</comment>
<evidence type="ECO:0000313" key="11">
    <source>
        <dbReference type="Proteomes" id="UP001501302"/>
    </source>
</evidence>
<dbReference type="PANTHER" id="PTHR42916">
    <property type="entry name" value="2-SUCCINYL-5-ENOLPYRUVYL-6-HYDROXY-3-CYCLOHEXENE-1-CARBOXYLATE SYNTHASE"/>
    <property type="match status" value="1"/>
</dbReference>
<evidence type="ECO:0000259" key="7">
    <source>
        <dbReference type="Pfam" id="PF02775"/>
    </source>
</evidence>
<evidence type="ECO:0000256" key="5">
    <source>
        <dbReference type="ARBA" id="ARBA00023211"/>
    </source>
</evidence>
<dbReference type="PANTHER" id="PTHR42916:SF1">
    <property type="entry name" value="PROTEIN PHYLLO, CHLOROPLASTIC"/>
    <property type="match status" value="1"/>
</dbReference>
<comment type="catalytic activity">
    <reaction evidence="6">
        <text>isochorismate + 2-oxoglutarate + H(+) = 5-enolpyruvoyl-6-hydroxy-2-succinyl-cyclohex-3-ene-1-carboxylate + CO2</text>
        <dbReference type="Rhea" id="RHEA:25593"/>
        <dbReference type="ChEBI" id="CHEBI:15378"/>
        <dbReference type="ChEBI" id="CHEBI:16526"/>
        <dbReference type="ChEBI" id="CHEBI:16810"/>
        <dbReference type="ChEBI" id="CHEBI:29780"/>
        <dbReference type="ChEBI" id="CHEBI:58818"/>
        <dbReference type="EC" id="2.2.1.9"/>
    </reaction>
</comment>
<dbReference type="EMBL" id="BAABJJ010000029">
    <property type="protein sequence ID" value="GAA4946024.1"/>
    <property type="molecule type" value="Genomic_DNA"/>
</dbReference>
<dbReference type="InterPro" id="IPR004433">
    <property type="entry name" value="MenaQ_synth_MenD"/>
</dbReference>
<comment type="cofactor">
    <cofactor evidence="6">
        <name>Mg(2+)</name>
        <dbReference type="ChEBI" id="CHEBI:18420"/>
    </cofactor>
    <cofactor evidence="6">
        <name>Mn(2+)</name>
        <dbReference type="ChEBI" id="CHEBI:29035"/>
    </cofactor>
</comment>
<accession>A0ABP9GK99</accession>
<dbReference type="PIRSF" id="PIRSF004983">
    <property type="entry name" value="MenD"/>
    <property type="match status" value="1"/>
</dbReference>
<keyword evidence="5 6" id="KW-0464">Manganese</keyword>
<dbReference type="InterPro" id="IPR011766">
    <property type="entry name" value="TPP_enzyme_TPP-bd"/>
</dbReference>
<dbReference type="CDD" id="cd02009">
    <property type="entry name" value="TPP_SHCHC_synthase"/>
    <property type="match status" value="1"/>
</dbReference>
<evidence type="ECO:0000256" key="3">
    <source>
        <dbReference type="ARBA" id="ARBA00022842"/>
    </source>
</evidence>
<keyword evidence="3 6" id="KW-0460">Magnesium</keyword>
<dbReference type="InterPro" id="IPR029061">
    <property type="entry name" value="THDP-binding"/>
</dbReference>
<comment type="subunit">
    <text evidence="6">Homodimer.</text>
</comment>
<evidence type="ECO:0000256" key="1">
    <source>
        <dbReference type="ARBA" id="ARBA00022679"/>
    </source>
</evidence>
<evidence type="ECO:0000259" key="9">
    <source>
        <dbReference type="Pfam" id="PF16582"/>
    </source>
</evidence>
<comment type="pathway">
    <text evidence="6">Quinol/quinone metabolism; 1,4-dihydroxy-2-naphthoate biosynthesis; 1,4-dihydroxy-2-naphthoate from chorismate: step 2/7.</text>
</comment>
<comment type="cofactor">
    <cofactor evidence="6">
        <name>thiamine diphosphate</name>
        <dbReference type="ChEBI" id="CHEBI:58937"/>
    </cofactor>
    <text evidence="6">Binds 1 thiamine pyrophosphate per subunit.</text>
</comment>
<feature type="domain" description="Thiamine pyrophosphate enzyme TPP-binding" evidence="7">
    <location>
        <begin position="427"/>
        <end position="567"/>
    </location>
</feature>
<keyword evidence="1 6" id="KW-0808">Transferase</keyword>
<evidence type="ECO:0000313" key="10">
    <source>
        <dbReference type="EMBL" id="GAA4946024.1"/>
    </source>
</evidence>
<reference evidence="11" key="1">
    <citation type="journal article" date="2019" name="Int. J. Syst. Evol. Microbiol.">
        <title>The Global Catalogue of Microorganisms (GCM) 10K type strain sequencing project: providing services to taxonomists for standard genome sequencing and annotation.</title>
        <authorList>
            <consortium name="The Broad Institute Genomics Platform"/>
            <consortium name="The Broad Institute Genome Sequencing Center for Infectious Disease"/>
            <person name="Wu L."/>
            <person name="Ma J."/>
        </authorList>
    </citation>
    <scope>NUCLEOTIDE SEQUENCE [LARGE SCALE GENOMIC DNA]</scope>
    <source>
        <strain evidence="11">JCM 18285</strain>
    </source>
</reference>
<keyword evidence="2 6" id="KW-0479">Metal-binding</keyword>
<dbReference type="Pfam" id="PF02776">
    <property type="entry name" value="TPP_enzyme_N"/>
    <property type="match status" value="1"/>
</dbReference>
<evidence type="ECO:0000256" key="2">
    <source>
        <dbReference type="ARBA" id="ARBA00022723"/>
    </source>
</evidence>